<feature type="transmembrane region" description="Helical" evidence="1">
    <location>
        <begin position="91"/>
        <end position="116"/>
    </location>
</feature>
<feature type="transmembrane region" description="Helical" evidence="1">
    <location>
        <begin position="122"/>
        <end position="143"/>
    </location>
</feature>
<dbReference type="PANTHER" id="PTHR30414">
    <property type="entry name" value="MINICONDUCTANCE MECHANOSENSITIVE CHANNEL YBDG"/>
    <property type="match status" value="1"/>
</dbReference>
<protein>
    <recommendedName>
        <fullName evidence="3">Mechanosensitive ion channel inner membrane domain-containing protein</fullName>
    </recommendedName>
</protein>
<accession>X1UQ03</accession>
<evidence type="ECO:0000313" key="2">
    <source>
        <dbReference type="EMBL" id="GAJ19574.1"/>
    </source>
</evidence>
<dbReference type="GO" id="GO:0008381">
    <property type="term" value="F:mechanosensitive monoatomic ion channel activity"/>
    <property type="evidence" value="ECO:0007669"/>
    <property type="project" value="InterPro"/>
</dbReference>
<keyword evidence="1" id="KW-1133">Transmembrane helix</keyword>
<keyword evidence="1" id="KW-0812">Transmembrane</keyword>
<feature type="transmembrane region" description="Helical" evidence="1">
    <location>
        <begin position="163"/>
        <end position="179"/>
    </location>
</feature>
<dbReference type="GO" id="GO:0005886">
    <property type="term" value="C:plasma membrane"/>
    <property type="evidence" value="ECO:0007669"/>
    <property type="project" value="TreeGrafter"/>
</dbReference>
<feature type="non-terminal residue" evidence="2">
    <location>
        <position position="182"/>
    </location>
</feature>
<feature type="transmembrane region" description="Helical" evidence="1">
    <location>
        <begin position="33"/>
        <end position="57"/>
    </location>
</feature>
<organism evidence="2">
    <name type="scientific">marine sediment metagenome</name>
    <dbReference type="NCBI Taxonomy" id="412755"/>
    <lineage>
        <taxon>unclassified sequences</taxon>
        <taxon>metagenomes</taxon>
        <taxon>ecological metagenomes</taxon>
    </lineage>
</organism>
<evidence type="ECO:0008006" key="3">
    <source>
        <dbReference type="Google" id="ProtNLM"/>
    </source>
</evidence>
<keyword evidence="1" id="KW-0472">Membrane</keyword>
<gene>
    <name evidence="2" type="ORF">S12H4_58467</name>
</gene>
<evidence type="ECO:0000256" key="1">
    <source>
        <dbReference type="SAM" id="Phobius"/>
    </source>
</evidence>
<reference evidence="2" key="1">
    <citation type="journal article" date="2014" name="Front. Microbiol.">
        <title>High frequency of phylogenetically diverse reductive dehalogenase-homologous genes in deep subseafloor sedimentary metagenomes.</title>
        <authorList>
            <person name="Kawai M."/>
            <person name="Futagami T."/>
            <person name="Toyoda A."/>
            <person name="Takaki Y."/>
            <person name="Nishi S."/>
            <person name="Hori S."/>
            <person name="Arai W."/>
            <person name="Tsubouchi T."/>
            <person name="Morono Y."/>
            <person name="Uchiyama I."/>
            <person name="Ito T."/>
            <person name="Fujiyama A."/>
            <person name="Inagaki F."/>
            <person name="Takami H."/>
        </authorList>
    </citation>
    <scope>NUCLEOTIDE SEQUENCE</scope>
    <source>
        <strain evidence="2">Expedition CK06-06</strain>
    </source>
</reference>
<proteinExistence type="predicted"/>
<dbReference type="PANTHER" id="PTHR30414:SF0">
    <property type="entry name" value="MINICONDUCTANCE MECHANOSENSITIVE CHANNEL YBDG"/>
    <property type="match status" value="1"/>
</dbReference>
<dbReference type="AlphaFoldDB" id="X1UQ03"/>
<name>X1UQ03_9ZZZZ</name>
<dbReference type="EMBL" id="BARW01037982">
    <property type="protein sequence ID" value="GAJ19574.1"/>
    <property type="molecule type" value="Genomic_DNA"/>
</dbReference>
<comment type="caution">
    <text evidence="2">The sequence shown here is derived from an EMBL/GenBank/DDBJ whole genome shotgun (WGS) entry which is preliminary data.</text>
</comment>
<dbReference type="InterPro" id="IPR030192">
    <property type="entry name" value="YbdG"/>
</dbReference>
<sequence>AALNQKRVRWLLIGPMEDVIKDWLIRLGLGEEMAVFGVRILAIVAMLGVACIAYIIVKRFLLRVVKSLVERSKTIWDDILLERKVFNRFSYFAPALVIYGMAPYVLSGSSAAITTLQLAAKIYMVIVGLLVFDSFLNSVVEIYRTFEFSQKKPIRGFVQGAKIILYFLAGIVILAMIMGKSP</sequence>
<dbReference type="GO" id="GO:0071470">
    <property type="term" value="P:cellular response to osmotic stress"/>
    <property type="evidence" value="ECO:0007669"/>
    <property type="project" value="InterPro"/>
</dbReference>
<feature type="non-terminal residue" evidence="2">
    <location>
        <position position="1"/>
    </location>
</feature>